<protein>
    <recommendedName>
        <fullName evidence="14">Disulfide bond formation protein B</fullName>
    </recommendedName>
    <alternativeName>
        <fullName evidence="14">Disulfide oxidoreductase</fullName>
    </alternativeName>
</protein>
<comment type="function">
    <text evidence="14">Required for disulfide bond formation in some periplasmic proteins. Acts by oxidizing the DsbA protein.</text>
</comment>
<keyword evidence="7 14" id="KW-0249">Electron transport</keyword>
<dbReference type="Gene3D" id="1.20.1550.10">
    <property type="entry name" value="DsbB-like"/>
    <property type="match status" value="1"/>
</dbReference>
<evidence type="ECO:0000256" key="15">
    <source>
        <dbReference type="SAM" id="Phobius"/>
    </source>
</evidence>
<evidence type="ECO:0000256" key="8">
    <source>
        <dbReference type="ARBA" id="ARBA00022989"/>
    </source>
</evidence>
<dbReference type="Proteomes" id="UP000245539">
    <property type="component" value="Unassembled WGS sequence"/>
</dbReference>
<dbReference type="RefSeq" id="WP_109837520.1">
    <property type="nucleotide sequence ID" value="NZ_QGKM01000023.1"/>
</dbReference>
<evidence type="ECO:0000256" key="3">
    <source>
        <dbReference type="ARBA" id="ARBA00022448"/>
    </source>
</evidence>
<dbReference type="InterPro" id="IPR023380">
    <property type="entry name" value="DsbB-like_sf"/>
</dbReference>
<feature type="topological domain" description="Periplasmic" evidence="14">
    <location>
        <begin position="28"/>
        <end position="45"/>
    </location>
</feature>
<keyword evidence="17" id="KW-1185">Reference proteome</keyword>
<feature type="transmembrane region" description="Helical" evidence="15">
    <location>
        <begin position="145"/>
        <end position="162"/>
    </location>
</feature>
<feature type="transmembrane region" description="Helical" evidence="15">
    <location>
        <begin position="7"/>
        <end position="29"/>
    </location>
</feature>
<dbReference type="GO" id="GO:0009055">
    <property type="term" value="F:electron transfer activity"/>
    <property type="evidence" value="ECO:0007669"/>
    <property type="project" value="UniProtKB-UniRule"/>
</dbReference>
<keyword evidence="6 14" id="KW-0812">Transmembrane</keyword>
<evidence type="ECO:0000313" key="16">
    <source>
        <dbReference type="EMBL" id="PWQ97704.1"/>
    </source>
</evidence>
<reference evidence="16 17" key="1">
    <citation type="submission" date="2018-05" db="EMBL/GenBank/DDBJ databases">
        <title>Leucothrix arctica sp. nov., isolated from Arctic seawater.</title>
        <authorList>
            <person name="Choi A."/>
            <person name="Baek K."/>
        </authorList>
    </citation>
    <scope>NUCLEOTIDE SEQUENCE [LARGE SCALE GENOMIC DNA]</scope>
    <source>
        <strain evidence="16 17">JCM 18388</strain>
    </source>
</reference>
<evidence type="ECO:0000313" key="17">
    <source>
        <dbReference type="Proteomes" id="UP000245539"/>
    </source>
</evidence>
<proteinExistence type="inferred from homology"/>
<keyword evidence="9 14" id="KW-0560">Oxidoreductase</keyword>
<sequence>MNAQPSIRLPFFIGFILCLLMLGFALFSQHYLGLEPCPLCIFQRVAVMALGLVFLLGALHNPATSFGRRAYGQLVILAALCGAAISGRHSWLQHLPPEKVPECGPGLSYWLDNLPITSVFNKVFAGSGECAEVEWSLFGLSMPEWVLITFVVFALYGLKVLIKGR</sequence>
<dbReference type="PANTHER" id="PTHR36570">
    <property type="entry name" value="DISULFIDE BOND FORMATION PROTEIN B"/>
    <property type="match status" value="1"/>
</dbReference>
<comment type="caution">
    <text evidence="14">Lacks conserved residue(s) required for the propagation of feature annotation.</text>
</comment>
<dbReference type="GO" id="GO:0006457">
    <property type="term" value="P:protein folding"/>
    <property type="evidence" value="ECO:0007669"/>
    <property type="project" value="InterPro"/>
</dbReference>
<dbReference type="Pfam" id="PF02600">
    <property type="entry name" value="DsbB"/>
    <property type="match status" value="1"/>
</dbReference>
<keyword evidence="3 14" id="KW-0813">Transport</keyword>
<organism evidence="16 17">
    <name type="scientific">Leucothrix pacifica</name>
    <dbReference type="NCBI Taxonomy" id="1247513"/>
    <lineage>
        <taxon>Bacteria</taxon>
        <taxon>Pseudomonadati</taxon>
        <taxon>Pseudomonadota</taxon>
        <taxon>Gammaproteobacteria</taxon>
        <taxon>Thiotrichales</taxon>
        <taxon>Thiotrichaceae</taxon>
        <taxon>Leucothrix</taxon>
    </lineage>
</organism>
<feature type="transmembrane region" description="Helical" evidence="15">
    <location>
        <begin position="41"/>
        <end position="59"/>
    </location>
</feature>
<dbReference type="InterPro" id="IPR022920">
    <property type="entry name" value="Disulphide_bond_form_DsbB"/>
</dbReference>
<keyword evidence="13 14" id="KW-0676">Redox-active center</keyword>
<feature type="disulfide bond" description="Redox-active" evidence="14">
    <location>
        <begin position="37"/>
        <end position="40"/>
    </location>
</feature>
<evidence type="ECO:0000256" key="5">
    <source>
        <dbReference type="ARBA" id="ARBA00022519"/>
    </source>
</evidence>
<evidence type="ECO:0000256" key="13">
    <source>
        <dbReference type="ARBA" id="ARBA00023284"/>
    </source>
</evidence>
<feature type="topological domain" description="Cytoplasmic" evidence="14">
    <location>
        <begin position="1"/>
        <end position="10"/>
    </location>
</feature>
<evidence type="ECO:0000256" key="4">
    <source>
        <dbReference type="ARBA" id="ARBA00022475"/>
    </source>
</evidence>
<dbReference type="NCBIfam" id="NF003354">
    <property type="entry name" value="PRK04388.1"/>
    <property type="match status" value="1"/>
</dbReference>
<evidence type="ECO:0000256" key="14">
    <source>
        <dbReference type="HAMAP-Rule" id="MF_00286"/>
    </source>
</evidence>
<dbReference type="GO" id="GO:0015035">
    <property type="term" value="F:protein-disulfide reductase activity"/>
    <property type="evidence" value="ECO:0007669"/>
    <property type="project" value="UniProtKB-UniRule"/>
</dbReference>
<keyword evidence="8 14" id="KW-1133">Transmembrane helix</keyword>
<comment type="similarity">
    <text evidence="2 14">Belongs to the DsbB family.</text>
</comment>
<feature type="transmembrane region" description="Helical" evidence="15">
    <location>
        <begin position="71"/>
        <end position="91"/>
    </location>
</feature>
<comment type="caution">
    <text evidence="16">The sequence shown here is derived from an EMBL/GenBank/DDBJ whole genome shotgun (WGS) entry which is preliminary data.</text>
</comment>
<evidence type="ECO:0000256" key="7">
    <source>
        <dbReference type="ARBA" id="ARBA00022982"/>
    </source>
</evidence>
<gene>
    <name evidence="14" type="primary">dsbB</name>
    <name evidence="16" type="ORF">DKW60_10045</name>
</gene>
<evidence type="ECO:0000256" key="12">
    <source>
        <dbReference type="ARBA" id="ARBA00023186"/>
    </source>
</evidence>
<keyword evidence="12 14" id="KW-0143">Chaperone</keyword>
<dbReference type="InterPro" id="IPR003752">
    <property type="entry name" value="DiS_bond_form_DsbB/BdbC"/>
</dbReference>
<feature type="topological domain" description="Cytoplasmic" evidence="14">
    <location>
        <begin position="164"/>
        <end position="165"/>
    </location>
</feature>
<dbReference type="OrthoDB" id="3711263at2"/>
<name>A0A317CGK6_9GAMM</name>
<keyword evidence="4 14" id="KW-1003">Cell membrane</keyword>
<dbReference type="AlphaFoldDB" id="A0A317CGK6"/>
<evidence type="ECO:0000256" key="10">
    <source>
        <dbReference type="ARBA" id="ARBA00023136"/>
    </source>
</evidence>
<accession>A0A317CGK6</accession>
<evidence type="ECO:0000256" key="11">
    <source>
        <dbReference type="ARBA" id="ARBA00023157"/>
    </source>
</evidence>
<dbReference type="PANTHER" id="PTHR36570:SF3">
    <property type="entry name" value="DISULFIDE BOND FORMATION PROTEIN B"/>
    <property type="match status" value="1"/>
</dbReference>
<dbReference type="EMBL" id="QGKM01000023">
    <property type="protein sequence ID" value="PWQ97704.1"/>
    <property type="molecule type" value="Genomic_DNA"/>
</dbReference>
<dbReference type="GO" id="GO:0005886">
    <property type="term" value="C:plasma membrane"/>
    <property type="evidence" value="ECO:0007669"/>
    <property type="project" value="UniProtKB-SubCell"/>
</dbReference>
<keyword evidence="10 14" id="KW-0472">Membrane</keyword>
<evidence type="ECO:0000256" key="6">
    <source>
        <dbReference type="ARBA" id="ARBA00022692"/>
    </source>
</evidence>
<dbReference type="InterPro" id="IPR050183">
    <property type="entry name" value="DsbB"/>
</dbReference>
<comment type="subcellular location">
    <subcellularLocation>
        <location evidence="1">Cell inner membrane</location>
        <topology evidence="1">Multi-pass membrane protein</topology>
    </subcellularLocation>
    <subcellularLocation>
        <location evidence="14">Cell membrane</location>
        <topology evidence="14">Multi-pass membrane protein</topology>
    </subcellularLocation>
</comment>
<evidence type="ECO:0000256" key="1">
    <source>
        <dbReference type="ARBA" id="ARBA00004429"/>
    </source>
</evidence>
<dbReference type="SUPFAM" id="SSF158442">
    <property type="entry name" value="DsbB-like"/>
    <property type="match status" value="1"/>
</dbReference>
<keyword evidence="5" id="KW-0997">Cell inner membrane</keyword>
<keyword evidence="11 14" id="KW-1015">Disulfide bond</keyword>
<dbReference type="HAMAP" id="MF_00286">
    <property type="entry name" value="DsbB"/>
    <property type="match status" value="1"/>
</dbReference>
<evidence type="ECO:0000256" key="9">
    <source>
        <dbReference type="ARBA" id="ARBA00023002"/>
    </source>
</evidence>
<evidence type="ECO:0000256" key="2">
    <source>
        <dbReference type="ARBA" id="ARBA00008823"/>
    </source>
</evidence>